<feature type="transmembrane region" description="Helical" evidence="6">
    <location>
        <begin position="77"/>
        <end position="100"/>
    </location>
</feature>
<dbReference type="EMBL" id="AP025516">
    <property type="protein sequence ID" value="BDD85676.1"/>
    <property type="molecule type" value="Genomic_DNA"/>
</dbReference>
<proteinExistence type="predicted"/>
<evidence type="ECO:0000256" key="2">
    <source>
        <dbReference type="ARBA" id="ARBA00022475"/>
    </source>
</evidence>
<gene>
    <name evidence="8" type="ORF">DPPLL_00410</name>
</gene>
<feature type="transmembrane region" description="Helical" evidence="6">
    <location>
        <begin position="15"/>
        <end position="33"/>
    </location>
</feature>
<feature type="transmembrane region" description="Helical" evidence="6">
    <location>
        <begin position="121"/>
        <end position="140"/>
    </location>
</feature>
<evidence type="ECO:0000256" key="4">
    <source>
        <dbReference type="ARBA" id="ARBA00022989"/>
    </source>
</evidence>
<keyword evidence="3 6" id="KW-0812">Transmembrane</keyword>
<dbReference type="InterPro" id="IPR050448">
    <property type="entry name" value="OpgB/LTA_synthase_biosynth"/>
</dbReference>
<dbReference type="PANTHER" id="PTHR47371">
    <property type="entry name" value="LIPOTEICHOIC ACID SYNTHASE"/>
    <property type="match status" value="1"/>
</dbReference>
<keyword evidence="4 6" id="KW-1133">Transmembrane helix</keyword>
<feature type="transmembrane region" description="Helical" evidence="6">
    <location>
        <begin position="146"/>
        <end position="163"/>
    </location>
</feature>
<dbReference type="Gene3D" id="3.40.720.10">
    <property type="entry name" value="Alkaline Phosphatase, subunit A"/>
    <property type="match status" value="1"/>
</dbReference>
<dbReference type="InterPro" id="IPR017850">
    <property type="entry name" value="Alkaline_phosphatase_core_sf"/>
</dbReference>
<keyword evidence="9" id="KW-1185">Reference proteome</keyword>
<evidence type="ECO:0000313" key="9">
    <source>
        <dbReference type="Proteomes" id="UP000830055"/>
    </source>
</evidence>
<protein>
    <recommendedName>
        <fullName evidence="7">Sulfatase N-terminal domain-containing protein</fullName>
    </recommendedName>
</protein>
<evidence type="ECO:0000259" key="7">
    <source>
        <dbReference type="Pfam" id="PF00884"/>
    </source>
</evidence>
<dbReference type="Pfam" id="PF00884">
    <property type="entry name" value="Sulfatase"/>
    <property type="match status" value="1"/>
</dbReference>
<dbReference type="SUPFAM" id="SSF53649">
    <property type="entry name" value="Alkaline phosphatase-like"/>
    <property type="match status" value="1"/>
</dbReference>
<keyword evidence="2" id="KW-1003">Cell membrane</keyword>
<comment type="subcellular location">
    <subcellularLocation>
        <location evidence="1">Cell membrane</location>
        <topology evidence="1">Multi-pass membrane protein</topology>
    </subcellularLocation>
</comment>
<evidence type="ECO:0000256" key="5">
    <source>
        <dbReference type="ARBA" id="ARBA00023136"/>
    </source>
</evidence>
<name>A0ABN6LYI6_9BACT</name>
<dbReference type="InterPro" id="IPR000917">
    <property type="entry name" value="Sulfatase_N"/>
</dbReference>
<dbReference type="Proteomes" id="UP000830055">
    <property type="component" value="Chromosome"/>
</dbReference>
<feature type="transmembrane region" description="Helical" evidence="6">
    <location>
        <begin position="54"/>
        <end position="71"/>
    </location>
</feature>
<evidence type="ECO:0000256" key="1">
    <source>
        <dbReference type="ARBA" id="ARBA00004651"/>
    </source>
</evidence>
<evidence type="ECO:0000256" key="3">
    <source>
        <dbReference type="ARBA" id="ARBA00022692"/>
    </source>
</evidence>
<evidence type="ECO:0000313" key="8">
    <source>
        <dbReference type="EMBL" id="BDD85676.1"/>
    </source>
</evidence>
<dbReference type="PANTHER" id="PTHR47371:SF3">
    <property type="entry name" value="PHOSPHOGLYCEROL TRANSFERASE I"/>
    <property type="match status" value="1"/>
</dbReference>
<organism evidence="8 9">
    <name type="scientific">Desulfofustis limnaeus</name>
    <dbReference type="NCBI Taxonomy" id="2740163"/>
    <lineage>
        <taxon>Bacteria</taxon>
        <taxon>Pseudomonadati</taxon>
        <taxon>Thermodesulfobacteriota</taxon>
        <taxon>Desulfobulbia</taxon>
        <taxon>Desulfobulbales</taxon>
        <taxon>Desulfocapsaceae</taxon>
        <taxon>Desulfofustis</taxon>
    </lineage>
</organism>
<dbReference type="RefSeq" id="WP_284152816.1">
    <property type="nucleotide sequence ID" value="NZ_AP025516.1"/>
</dbReference>
<keyword evidence="5 6" id="KW-0472">Membrane</keyword>
<accession>A0ABN6LYI6</accession>
<feature type="domain" description="Sulfatase N-terminal" evidence="7">
    <location>
        <begin position="237"/>
        <end position="550"/>
    </location>
</feature>
<sequence>MKLIYPSCLQRQSVTLIRALLYSVLSLLFLLFYTEIAHRFGGLPSLLPAWEREIPLLLYLFFYMILITKPSRWQPVIAALPVVFMYAIFDIYHVLFGRLLRVIEVSELPEMVIVLSWPSKILLVLSVGLLGLIMVRQVAWRRPRPLIWGMIPLLALAVAVEFFPERFMAGFERIKKPIHWMSDSEQARRNGRINIALYNEARRVSGLKRTIGYRDNPHYLTMFAAAVHTLQGMEVHRNVHLIVLESFLDPTLLAGVTFSRNPLHPDFQELFQERGGFSRSPVFGGATAQAEFEVLCGVPALRELSGIEFDVFTGTRTLCLPNILSETGYQTIATNAFYPDFFNATKAYRGLGFASINFPREFAPVGGSYFATGDTSGESFLYDGALFSQNLDHVRTWMKEHPGVPLFNYVMTIYGHTPHLINHDKRPLMVELSCSGTCRDRQLERSVNQFYYRTGEIAAYARELISIDPQSIIIFVSDHLPSLTYGPITYRDLGYLGNEEGATTLNRLYVIENGRPIRLETIHHYDIPGIILSYLTENRVNHALTSSRDLHQTRNSAALRIQYLTIMAHAMHGQPLGSWLGGRTAQAR</sequence>
<evidence type="ECO:0000256" key="6">
    <source>
        <dbReference type="SAM" id="Phobius"/>
    </source>
</evidence>
<reference evidence="8 9" key="1">
    <citation type="submission" date="2022-01" db="EMBL/GenBank/DDBJ databases">
        <title>Desulfofustis limnae sp. nov., a novel mesophilic sulfate-reducing bacterium isolated from marsh soil.</title>
        <authorList>
            <person name="Watanabe M."/>
            <person name="Takahashi A."/>
            <person name="Kojima H."/>
            <person name="Fukui M."/>
        </authorList>
    </citation>
    <scope>NUCLEOTIDE SEQUENCE [LARGE SCALE GENOMIC DNA]</scope>
    <source>
        <strain evidence="8 9">PPLL</strain>
    </source>
</reference>